<proteinExistence type="predicted"/>
<gene>
    <name evidence="3" type="ORF">ACFQDM_06310</name>
</gene>
<dbReference type="PROSITE" id="PS51257">
    <property type="entry name" value="PROKAR_LIPOPROTEIN"/>
    <property type="match status" value="1"/>
</dbReference>
<comment type="caution">
    <text evidence="3">The sequence shown here is derived from an EMBL/GenBank/DDBJ whole genome shotgun (WGS) entry which is preliminary data.</text>
</comment>
<feature type="chain" id="PRO_5046596547" evidence="1">
    <location>
        <begin position="21"/>
        <end position="408"/>
    </location>
</feature>
<dbReference type="Proteomes" id="UP001596303">
    <property type="component" value="Unassembled WGS sequence"/>
</dbReference>
<protein>
    <submittedName>
        <fullName evidence="3">Serine hydrolase domain-containing protein</fullName>
        <ecNumber evidence="3">3.-.-.-</ecNumber>
    </submittedName>
</protein>
<feature type="signal peptide" evidence="1">
    <location>
        <begin position="1"/>
        <end position="20"/>
    </location>
</feature>
<evidence type="ECO:0000313" key="4">
    <source>
        <dbReference type="Proteomes" id="UP001596303"/>
    </source>
</evidence>
<keyword evidence="4" id="KW-1185">Reference proteome</keyword>
<dbReference type="InterPro" id="IPR050789">
    <property type="entry name" value="Diverse_Enzym_Activities"/>
</dbReference>
<evidence type="ECO:0000313" key="3">
    <source>
        <dbReference type="EMBL" id="MFC6197683.1"/>
    </source>
</evidence>
<sequence>MFKKIFTAGCLVTAACTATTATTDAPSEMTAAEGEALYMKRFNALRDKTGATGLPAYDNLKPVAGAEDWKPLPKSEDPYAVVSKDALDAAIDYASKNNTFSLMVWKDGEMISETYFGETTETTPLVSKSLAKPLGVVAVGRAIKLGYIDSLDQSMSDFITEWKGTPKEAIRIRDVLGMHSGLLPQAAAFEPDNVLNRAYLHPFHDRVIIEDYPMVTEPGETYAYSNANGDLVAPLIERATGMRYGEWLTTAIFEPLGAQGGEIWMNRDGGVPHAGCCILLPADTFMRLAIVLVQDGEWKDEAFLSEAFVEEIKKPGPDYANAGMGVYLGTPYKERLSPTGAKDAFSGTLQTEPYLADDLFSFDGNSNQIAYMVPSENLVIFRMGTWPPKEPEWDNSYLANVILKDLQD</sequence>
<evidence type="ECO:0000256" key="1">
    <source>
        <dbReference type="SAM" id="SignalP"/>
    </source>
</evidence>
<dbReference type="InterPro" id="IPR001466">
    <property type="entry name" value="Beta-lactam-related"/>
</dbReference>
<dbReference type="Gene3D" id="3.40.710.10">
    <property type="entry name" value="DD-peptidase/beta-lactamase superfamily"/>
    <property type="match status" value="1"/>
</dbReference>
<feature type="domain" description="Beta-lactamase-related" evidence="2">
    <location>
        <begin position="100"/>
        <end position="384"/>
    </location>
</feature>
<organism evidence="3 4">
    <name type="scientific">Ponticaulis profundi</name>
    <dbReference type="NCBI Taxonomy" id="2665222"/>
    <lineage>
        <taxon>Bacteria</taxon>
        <taxon>Pseudomonadati</taxon>
        <taxon>Pseudomonadota</taxon>
        <taxon>Alphaproteobacteria</taxon>
        <taxon>Hyphomonadales</taxon>
        <taxon>Hyphomonadaceae</taxon>
        <taxon>Ponticaulis</taxon>
    </lineage>
</organism>
<dbReference type="InterPro" id="IPR012338">
    <property type="entry name" value="Beta-lactam/transpept-like"/>
</dbReference>
<dbReference type="Pfam" id="PF00144">
    <property type="entry name" value="Beta-lactamase"/>
    <property type="match status" value="1"/>
</dbReference>
<accession>A0ABW1S838</accession>
<dbReference type="SUPFAM" id="SSF56601">
    <property type="entry name" value="beta-lactamase/transpeptidase-like"/>
    <property type="match status" value="1"/>
</dbReference>
<dbReference type="EC" id="3.-.-.-" evidence="3"/>
<keyword evidence="1" id="KW-0732">Signal</keyword>
<name>A0ABW1S838_9PROT</name>
<dbReference type="PANTHER" id="PTHR43283:SF7">
    <property type="entry name" value="BETA-LACTAMASE-RELATED DOMAIN-CONTAINING PROTEIN"/>
    <property type="match status" value="1"/>
</dbReference>
<evidence type="ECO:0000259" key="2">
    <source>
        <dbReference type="Pfam" id="PF00144"/>
    </source>
</evidence>
<dbReference type="PANTHER" id="PTHR43283">
    <property type="entry name" value="BETA-LACTAMASE-RELATED"/>
    <property type="match status" value="1"/>
</dbReference>
<dbReference type="GO" id="GO:0016787">
    <property type="term" value="F:hydrolase activity"/>
    <property type="evidence" value="ECO:0007669"/>
    <property type="project" value="UniProtKB-KW"/>
</dbReference>
<keyword evidence="3" id="KW-0378">Hydrolase</keyword>
<dbReference type="EMBL" id="JBHSSW010000005">
    <property type="protein sequence ID" value="MFC6197683.1"/>
    <property type="molecule type" value="Genomic_DNA"/>
</dbReference>
<reference evidence="4" key="1">
    <citation type="journal article" date="2019" name="Int. J. Syst. Evol. Microbiol.">
        <title>The Global Catalogue of Microorganisms (GCM) 10K type strain sequencing project: providing services to taxonomists for standard genome sequencing and annotation.</title>
        <authorList>
            <consortium name="The Broad Institute Genomics Platform"/>
            <consortium name="The Broad Institute Genome Sequencing Center for Infectious Disease"/>
            <person name="Wu L."/>
            <person name="Ma J."/>
        </authorList>
    </citation>
    <scope>NUCLEOTIDE SEQUENCE [LARGE SCALE GENOMIC DNA]</scope>
    <source>
        <strain evidence="4">CGMCC-1.15741</strain>
    </source>
</reference>